<proteinExistence type="predicted"/>
<name>A0A2P2J0K2_RHIMU</name>
<dbReference type="EMBL" id="GGEC01006523">
    <property type="protein sequence ID" value="MBW87006.1"/>
    <property type="molecule type" value="Transcribed_RNA"/>
</dbReference>
<organism evidence="1">
    <name type="scientific">Rhizophora mucronata</name>
    <name type="common">Asiatic mangrove</name>
    <dbReference type="NCBI Taxonomy" id="61149"/>
    <lineage>
        <taxon>Eukaryota</taxon>
        <taxon>Viridiplantae</taxon>
        <taxon>Streptophyta</taxon>
        <taxon>Embryophyta</taxon>
        <taxon>Tracheophyta</taxon>
        <taxon>Spermatophyta</taxon>
        <taxon>Magnoliopsida</taxon>
        <taxon>eudicotyledons</taxon>
        <taxon>Gunneridae</taxon>
        <taxon>Pentapetalae</taxon>
        <taxon>rosids</taxon>
        <taxon>fabids</taxon>
        <taxon>Malpighiales</taxon>
        <taxon>Rhizophoraceae</taxon>
        <taxon>Rhizophora</taxon>
    </lineage>
</organism>
<sequence length="42" mass="5295">MPIHRQSRFSVRFYVQPLFWYSIAFSVFEMHYRQDYCAFVIK</sequence>
<protein>
    <submittedName>
        <fullName evidence="1">Uncharacterized protein</fullName>
    </submittedName>
</protein>
<accession>A0A2P2J0K2</accession>
<dbReference type="AlphaFoldDB" id="A0A2P2J0K2"/>
<reference evidence="1" key="1">
    <citation type="submission" date="2018-02" db="EMBL/GenBank/DDBJ databases">
        <title>Rhizophora mucronata_Transcriptome.</title>
        <authorList>
            <person name="Meera S.P."/>
            <person name="Sreeshan A."/>
            <person name="Augustine A."/>
        </authorList>
    </citation>
    <scope>NUCLEOTIDE SEQUENCE</scope>
    <source>
        <tissue evidence="1">Leaf</tissue>
    </source>
</reference>
<evidence type="ECO:0000313" key="1">
    <source>
        <dbReference type="EMBL" id="MBW87006.1"/>
    </source>
</evidence>